<dbReference type="GO" id="GO:0006032">
    <property type="term" value="P:chitin catabolic process"/>
    <property type="evidence" value="ECO:0007669"/>
    <property type="project" value="UniProtKB-KW"/>
</dbReference>
<dbReference type="GO" id="GO:0008061">
    <property type="term" value="F:chitin binding"/>
    <property type="evidence" value="ECO:0007669"/>
    <property type="project" value="UniProtKB-KW"/>
</dbReference>
<reference evidence="14" key="1">
    <citation type="submission" date="2019-02" db="EMBL/GenBank/DDBJ databases">
        <title>Cloning and Analysis of Chilo infuscatellus chitinase domain-containing gene 11.</title>
        <authorList>
            <person name="Wang J."/>
            <person name="Wang W."/>
        </authorList>
    </citation>
    <scope>NUCLEOTIDE SEQUENCE</scope>
</reference>
<feature type="domain" description="GH18" evidence="13">
    <location>
        <begin position="20"/>
        <end position="386"/>
    </location>
</feature>
<dbReference type="InterPro" id="IPR001223">
    <property type="entry name" value="Glyco_hydro18_cat"/>
</dbReference>
<feature type="chain" id="PRO_5023858598" description="chitinase" evidence="12">
    <location>
        <begin position="19"/>
        <end position="413"/>
    </location>
</feature>
<dbReference type="SMART" id="SM00636">
    <property type="entry name" value="Glyco_18"/>
    <property type="match status" value="1"/>
</dbReference>
<evidence type="ECO:0000256" key="9">
    <source>
        <dbReference type="ARBA" id="ARBA00023277"/>
    </source>
</evidence>
<feature type="signal peptide" evidence="12">
    <location>
        <begin position="1"/>
        <end position="18"/>
    </location>
</feature>
<evidence type="ECO:0000256" key="8">
    <source>
        <dbReference type="ARBA" id="ARBA00023157"/>
    </source>
</evidence>
<dbReference type="Gene3D" id="3.10.50.10">
    <property type="match status" value="1"/>
</dbReference>
<dbReference type="EMBL" id="MK559437">
    <property type="protein sequence ID" value="QES86430.1"/>
    <property type="molecule type" value="mRNA"/>
</dbReference>
<protein>
    <recommendedName>
        <fullName evidence="3">chitinase</fullName>
        <ecNumber evidence="3">3.2.1.14</ecNumber>
    </recommendedName>
</protein>
<dbReference type="EC" id="3.2.1.14" evidence="3"/>
<dbReference type="InterPro" id="IPR017853">
    <property type="entry name" value="GH"/>
</dbReference>
<dbReference type="GO" id="GO:0000272">
    <property type="term" value="P:polysaccharide catabolic process"/>
    <property type="evidence" value="ECO:0007669"/>
    <property type="project" value="UniProtKB-KW"/>
</dbReference>
<dbReference type="GO" id="GO:0005576">
    <property type="term" value="C:extracellular region"/>
    <property type="evidence" value="ECO:0007669"/>
    <property type="project" value="TreeGrafter"/>
</dbReference>
<evidence type="ECO:0000256" key="5">
    <source>
        <dbReference type="ARBA" id="ARBA00022729"/>
    </source>
</evidence>
<keyword evidence="10" id="KW-0326">Glycosidase</keyword>
<organism evidence="14">
    <name type="scientific">Chilo infuscatellus</name>
    <dbReference type="NCBI Taxonomy" id="236790"/>
    <lineage>
        <taxon>Eukaryota</taxon>
        <taxon>Metazoa</taxon>
        <taxon>Ecdysozoa</taxon>
        <taxon>Arthropoda</taxon>
        <taxon>Hexapoda</taxon>
        <taxon>Insecta</taxon>
        <taxon>Pterygota</taxon>
        <taxon>Neoptera</taxon>
        <taxon>Endopterygota</taxon>
        <taxon>Lepidoptera</taxon>
        <taxon>Glossata</taxon>
        <taxon>Ditrysia</taxon>
        <taxon>Pyraloidea</taxon>
        <taxon>Crambidae</taxon>
        <taxon>Crambinae</taxon>
        <taxon>Chilo</taxon>
    </lineage>
</organism>
<comment type="catalytic activity">
    <reaction evidence="1">
        <text>Random endo-hydrolysis of N-acetyl-beta-D-glucosaminide (1-&gt;4)-beta-linkages in chitin and chitodextrins.</text>
        <dbReference type="EC" id="3.2.1.14"/>
    </reaction>
</comment>
<evidence type="ECO:0000256" key="12">
    <source>
        <dbReference type="SAM" id="SignalP"/>
    </source>
</evidence>
<keyword evidence="11" id="KW-0624">Polysaccharide degradation</keyword>
<keyword evidence="6" id="KW-0378">Hydrolase</keyword>
<keyword evidence="7" id="KW-0146">Chitin degradation</keyword>
<evidence type="ECO:0000256" key="1">
    <source>
        <dbReference type="ARBA" id="ARBA00000822"/>
    </source>
</evidence>
<dbReference type="InterPro" id="IPR050314">
    <property type="entry name" value="Glycosyl_Hydrlase_18"/>
</dbReference>
<dbReference type="PANTHER" id="PTHR11177:SF403">
    <property type="entry name" value="CHITINASE 2-RELATED"/>
    <property type="match status" value="1"/>
</dbReference>
<evidence type="ECO:0000313" key="14">
    <source>
        <dbReference type="EMBL" id="QES86430.1"/>
    </source>
</evidence>
<dbReference type="SUPFAM" id="SSF54556">
    <property type="entry name" value="Chitinase insertion domain"/>
    <property type="match status" value="1"/>
</dbReference>
<dbReference type="InterPro" id="IPR011583">
    <property type="entry name" value="Chitinase_II/V-like_cat"/>
</dbReference>
<name>A0A5J6DR43_9NEOP</name>
<dbReference type="GO" id="GO:0008843">
    <property type="term" value="F:endochitinase activity"/>
    <property type="evidence" value="ECO:0007669"/>
    <property type="project" value="UniProtKB-EC"/>
</dbReference>
<keyword evidence="5 12" id="KW-0732">Signal</keyword>
<proteinExistence type="evidence at transcript level"/>
<dbReference type="Pfam" id="PF00704">
    <property type="entry name" value="Glyco_hydro_18"/>
    <property type="match status" value="1"/>
</dbReference>
<evidence type="ECO:0000259" key="13">
    <source>
        <dbReference type="PROSITE" id="PS51910"/>
    </source>
</evidence>
<dbReference type="Gene3D" id="3.20.20.80">
    <property type="entry name" value="Glycosidases"/>
    <property type="match status" value="1"/>
</dbReference>
<dbReference type="FunFam" id="3.10.50.10:FF:000004">
    <property type="entry name" value="Chitinase 5"/>
    <property type="match status" value="1"/>
</dbReference>
<keyword evidence="4" id="KW-0147">Chitin-binding</keyword>
<evidence type="ECO:0000256" key="7">
    <source>
        <dbReference type="ARBA" id="ARBA00023024"/>
    </source>
</evidence>
<evidence type="ECO:0000256" key="3">
    <source>
        <dbReference type="ARBA" id="ARBA00012729"/>
    </source>
</evidence>
<dbReference type="AlphaFoldDB" id="A0A5J6DR43"/>
<dbReference type="SUPFAM" id="SSF51445">
    <property type="entry name" value="(Trans)glycosidases"/>
    <property type="match status" value="1"/>
</dbReference>
<evidence type="ECO:0000256" key="10">
    <source>
        <dbReference type="ARBA" id="ARBA00023295"/>
    </source>
</evidence>
<comment type="similarity">
    <text evidence="2">Belongs to the glycosyl hydrolase 18 family. Chitinase class II subfamily.</text>
</comment>
<dbReference type="PANTHER" id="PTHR11177">
    <property type="entry name" value="CHITINASE"/>
    <property type="match status" value="1"/>
</dbReference>
<evidence type="ECO:0000256" key="4">
    <source>
        <dbReference type="ARBA" id="ARBA00022669"/>
    </source>
</evidence>
<evidence type="ECO:0000256" key="11">
    <source>
        <dbReference type="ARBA" id="ARBA00023326"/>
    </source>
</evidence>
<evidence type="ECO:0000256" key="2">
    <source>
        <dbReference type="ARBA" id="ARBA00009121"/>
    </source>
</evidence>
<sequence length="413" mass="45584">MKGLILLSLLFTLGAVHTTKIVGCYYGTWAAHRPGLGRFTVNDIDPHLCTHLVYAFAGLGAQGNVKSLDPELDLADDGGADNYRLFNEIKQKNTGLKTLLAIGGWNELSAKFSNMAASPTLRKKFIESAIVTLTKHGFDGVVISWLYPNERDTPNHQADIENFAALLKEMKVYFDERGLLVTIAVTAAGEAATKSYVVASIAQYVHFIHLMTHDFHGPWDAVTGHNSALHKEQGTLFAVDAAVKYWLEKGCPPGKLVLGIPFYGHTYRLRYASIHGINSPSTGPGIMGPYTRLQGAIGYNELCNITRTERWTVQRDAVAQVPYAYSGDNWASYDDAASVRAKVQLARTYGLIGVYVWSVETDDFNNVCGGGRFPLLHAVNNALNEESTIDDDSIDSTQFTINNNKRKWRFTNK</sequence>
<dbReference type="CDD" id="cd02872">
    <property type="entry name" value="GH18_chitolectin_chitotriosidase"/>
    <property type="match status" value="1"/>
</dbReference>
<evidence type="ECO:0000256" key="6">
    <source>
        <dbReference type="ARBA" id="ARBA00022801"/>
    </source>
</evidence>
<dbReference type="InterPro" id="IPR029070">
    <property type="entry name" value="Chitinase_insertion_sf"/>
</dbReference>
<dbReference type="PROSITE" id="PS51910">
    <property type="entry name" value="GH18_2"/>
    <property type="match status" value="1"/>
</dbReference>
<keyword evidence="9" id="KW-0119">Carbohydrate metabolism</keyword>
<keyword evidence="8" id="KW-1015">Disulfide bond</keyword>
<accession>A0A5J6DR43</accession>